<proteinExistence type="inferred from homology"/>
<dbReference type="Proteomes" id="UP001153636">
    <property type="component" value="Chromosome 6"/>
</dbReference>
<dbReference type="SMART" id="SM00737">
    <property type="entry name" value="ML"/>
    <property type="match status" value="1"/>
</dbReference>
<evidence type="ECO:0000256" key="2">
    <source>
        <dbReference type="ARBA" id="ARBA00006370"/>
    </source>
</evidence>
<feature type="chain" id="PRO_5040164144" description="MD-2-related lipid-recognition domain-containing protein" evidence="4">
    <location>
        <begin position="21"/>
        <end position="175"/>
    </location>
</feature>
<comment type="subcellular location">
    <subcellularLocation>
        <location evidence="1">Secreted</location>
    </subcellularLocation>
</comment>
<feature type="domain" description="MD-2-related lipid-recognition" evidence="5">
    <location>
        <begin position="42"/>
        <end position="171"/>
    </location>
</feature>
<dbReference type="OrthoDB" id="6489092at2759"/>
<evidence type="ECO:0000313" key="6">
    <source>
        <dbReference type="EMBL" id="CAH1111569.1"/>
    </source>
</evidence>
<keyword evidence="7" id="KW-1185">Reference proteome</keyword>
<accession>A0A9P0D0A6</accession>
<dbReference type="SUPFAM" id="SSF81296">
    <property type="entry name" value="E set domains"/>
    <property type="match status" value="1"/>
</dbReference>
<evidence type="ECO:0000313" key="7">
    <source>
        <dbReference type="Proteomes" id="UP001153636"/>
    </source>
</evidence>
<keyword evidence="3" id="KW-0964">Secreted</keyword>
<dbReference type="GO" id="GO:0005576">
    <property type="term" value="C:extracellular region"/>
    <property type="evidence" value="ECO:0007669"/>
    <property type="project" value="UniProtKB-SubCell"/>
</dbReference>
<evidence type="ECO:0000256" key="3">
    <source>
        <dbReference type="ARBA" id="ARBA00022525"/>
    </source>
</evidence>
<comment type="similarity">
    <text evidence="2">Belongs to the NPC2 family.</text>
</comment>
<reference evidence="6" key="1">
    <citation type="submission" date="2022-01" db="EMBL/GenBank/DDBJ databases">
        <authorList>
            <person name="King R."/>
        </authorList>
    </citation>
    <scope>NUCLEOTIDE SEQUENCE</scope>
</reference>
<evidence type="ECO:0000259" key="5">
    <source>
        <dbReference type="SMART" id="SM00737"/>
    </source>
</evidence>
<evidence type="ECO:0000256" key="1">
    <source>
        <dbReference type="ARBA" id="ARBA00004613"/>
    </source>
</evidence>
<organism evidence="6 7">
    <name type="scientific">Psylliodes chrysocephalus</name>
    <dbReference type="NCBI Taxonomy" id="3402493"/>
    <lineage>
        <taxon>Eukaryota</taxon>
        <taxon>Metazoa</taxon>
        <taxon>Ecdysozoa</taxon>
        <taxon>Arthropoda</taxon>
        <taxon>Hexapoda</taxon>
        <taxon>Insecta</taxon>
        <taxon>Pterygota</taxon>
        <taxon>Neoptera</taxon>
        <taxon>Endopterygota</taxon>
        <taxon>Coleoptera</taxon>
        <taxon>Polyphaga</taxon>
        <taxon>Cucujiformia</taxon>
        <taxon>Chrysomeloidea</taxon>
        <taxon>Chrysomelidae</taxon>
        <taxon>Galerucinae</taxon>
        <taxon>Alticini</taxon>
        <taxon>Psylliodes</taxon>
    </lineage>
</organism>
<keyword evidence="4" id="KW-0732">Signal</keyword>
<dbReference type="Pfam" id="PF02221">
    <property type="entry name" value="E1_DerP2_DerF2"/>
    <property type="match status" value="1"/>
</dbReference>
<gene>
    <name evidence="6" type="ORF">PSYICH_LOCUS11993</name>
</gene>
<feature type="signal peptide" evidence="4">
    <location>
        <begin position="1"/>
        <end position="20"/>
    </location>
</feature>
<dbReference type="Gene3D" id="2.60.40.770">
    <property type="match status" value="1"/>
</dbReference>
<dbReference type="InterPro" id="IPR014756">
    <property type="entry name" value="Ig_E-set"/>
</dbReference>
<dbReference type="EMBL" id="OV651818">
    <property type="protein sequence ID" value="CAH1111569.1"/>
    <property type="molecule type" value="Genomic_DNA"/>
</dbReference>
<evidence type="ECO:0000256" key="4">
    <source>
        <dbReference type="SAM" id="SignalP"/>
    </source>
</evidence>
<protein>
    <recommendedName>
        <fullName evidence="5">MD-2-related lipid-recognition domain-containing protein</fullName>
    </recommendedName>
</protein>
<sequence>MNNLVVTVVGIIVLFGFSKARSINDYPSEIDLNLSKVRKTPIQQCNSNLTVVNVQFFSRDKLCTEAPCQIYAGEEVFMVINFKAPNYLENISPEFIINIGSGITIPFDIGQPNACDFFTNTMCPLVKDEPISYKPSFKLPSVLPDKVTASFQFSLVDKSEKIKVICFMLDFSVNR</sequence>
<dbReference type="FunFam" id="2.60.40.770:FF:000001">
    <property type="entry name" value="NPC intracellular cholesterol transporter 2"/>
    <property type="match status" value="1"/>
</dbReference>
<dbReference type="InterPro" id="IPR003172">
    <property type="entry name" value="ML_dom"/>
</dbReference>
<dbReference type="AlphaFoldDB" id="A0A9P0D0A6"/>
<name>A0A9P0D0A6_9CUCU</name>